<dbReference type="AlphaFoldDB" id="A0A6P4E6W1"/>
<evidence type="ECO:0000256" key="2">
    <source>
        <dbReference type="ARBA" id="ARBA00022771"/>
    </source>
</evidence>
<organism evidence="8">
    <name type="scientific">Drosophila rhopaloa</name>
    <name type="common">Fruit fly</name>
    <dbReference type="NCBI Taxonomy" id="1041015"/>
    <lineage>
        <taxon>Eukaryota</taxon>
        <taxon>Metazoa</taxon>
        <taxon>Ecdysozoa</taxon>
        <taxon>Arthropoda</taxon>
        <taxon>Hexapoda</taxon>
        <taxon>Insecta</taxon>
        <taxon>Pterygota</taxon>
        <taxon>Neoptera</taxon>
        <taxon>Endopterygota</taxon>
        <taxon>Diptera</taxon>
        <taxon>Brachycera</taxon>
        <taxon>Muscomorpha</taxon>
        <taxon>Ephydroidea</taxon>
        <taxon>Drosophilidae</taxon>
        <taxon>Drosophila</taxon>
        <taxon>Sophophora</taxon>
    </lineage>
</organism>
<dbReference type="EnsemblMetazoa" id="XM_044461854.1">
    <property type="protein sequence ID" value="XP_044317789.1"/>
    <property type="gene ID" value="LOC108037197"/>
</dbReference>
<evidence type="ECO:0000313" key="8">
    <source>
        <dbReference type="RefSeq" id="XP_016969206.1"/>
    </source>
</evidence>
<dbReference type="RefSeq" id="XP_044317789.1">
    <property type="nucleotide sequence ID" value="XM_044461854.1"/>
</dbReference>
<dbReference type="PROSITE" id="PS51837">
    <property type="entry name" value="LITAF"/>
    <property type="match status" value="1"/>
</dbReference>
<dbReference type="RefSeq" id="XP_016969206.1">
    <property type="nucleotide sequence ID" value="XM_017113717.1"/>
</dbReference>
<dbReference type="Proteomes" id="UP001652680">
    <property type="component" value="Unassembled WGS sequence"/>
</dbReference>
<feature type="domain" description="LITAF" evidence="5">
    <location>
        <begin position="145"/>
        <end position="227"/>
    </location>
</feature>
<dbReference type="InterPro" id="IPR006629">
    <property type="entry name" value="LITAF"/>
</dbReference>
<sequence length="258" mass="28247">MSQPSPSPGDMQSLRCLHCMKVIRCSRYDTSGLVRHIEQDHPEIYAATNDKIRNLHKLAADHGISEERLSRISKMTGLSESQMADKADKYIAKKMSSGRSGGSGTGEPAEKDASTTACSVASSKEEKSSCPCPCPRPVDKTTAHRRHCYRASIERWAPAEGCIFCPCCACNKRPLIKAATEIVEAGCCASCVVTCWPLCFLPCLLPSDNREYLYCPHCRTFLGIYDRDNNCVKPSKEFVSCATSATPPPKSPLIPPPQ</sequence>
<reference evidence="7" key="1">
    <citation type="journal article" date="2021" name="Elife">
        <title>Highly contiguous assemblies of 101 drosophilid genomes.</title>
        <authorList>
            <person name="Kim B.Y."/>
            <person name="Wang J.R."/>
            <person name="Miller D.E."/>
            <person name="Barmina O."/>
            <person name="Delaney E."/>
            <person name="Thompson A."/>
            <person name="Comeault A.A."/>
            <person name="Peede D."/>
            <person name="D'Agostino E.R."/>
            <person name="Pelaez J."/>
            <person name="Aguilar J.M."/>
            <person name="Haji D."/>
            <person name="Matsunaga T."/>
            <person name="Armstrong E.E."/>
            <person name="Zych M."/>
            <person name="Ogawa Y."/>
            <person name="Stamenkovic-Radak M."/>
            <person name="Jelic M."/>
            <person name="Veselinovic M.S."/>
            <person name="Tanaskovic M."/>
            <person name="Eric P."/>
            <person name="Gao J.J."/>
            <person name="Katoh T.K."/>
            <person name="Toda M.J."/>
            <person name="Watabe H."/>
            <person name="Watada M."/>
            <person name="Davis J.S."/>
            <person name="Moyle L.C."/>
            <person name="Manoli G."/>
            <person name="Bertolini E."/>
            <person name="Kostal V."/>
            <person name="Hawley R.S."/>
            <person name="Takahashi A."/>
            <person name="Jones C.D."/>
            <person name="Price D.K."/>
            <person name="Whiteman N."/>
            <person name="Kopp A."/>
            <person name="Matute D.R."/>
            <person name="Petrov D.A."/>
        </authorList>
    </citation>
    <scope>NUCLEOTIDE SEQUENCE [LARGE SCALE GENOMIC DNA]</scope>
</reference>
<dbReference type="Pfam" id="PF02892">
    <property type="entry name" value="zf-BED"/>
    <property type="match status" value="1"/>
</dbReference>
<gene>
    <name evidence="8" type="primary">LOC108037197</name>
    <name evidence="6" type="synonym">108037197</name>
</gene>
<keyword evidence="2" id="KW-0863">Zinc-finger</keyword>
<evidence type="ECO:0000259" key="5">
    <source>
        <dbReference type="PROSITE" id="PS51837"/>
    </source>
</evidence>
<evidence type="ECO:0000256" key="3">
    <source>
        <dbReference type="ARBA" id="ARBA00022833"/>
    </source>
</evidence>
<keyword evidence="1" id="KW-0479">Metal-binding</keyword>
<keyword evidence="7" id="KW-1185">Reference proteome</keyword>
<reference evidence="8" key="2">
    <citation type="submission" date="2025-04" db="UniProtKB">
        <authorList>
            <consortium name="RefSeq"/>
        </authorList>
    </citation>
    <scope>IDENTIFICATION</scope>
</reference>
<name>A0A6P4E6W1_DRORH</name>
<dbReference type="GO" id="GO:0008270">
    <property type="term" value="F:zinc ion binding"/>
    <property type="evidence" value="ECO:0007669"/>
    <property type="project" value="UniProtKB-KW"/>
</dbReference>
<keyword evidence="3" id="KW-0862">Zinc</keyword>
<evidence type="ECO:0000313" key="6">
    <source>
        <dbReference type="EnsemblMetazoa" id="XP_044317789.1"/>
    </source>
</evidence>
<feature type="region of interest" description="Disordered" evidence="4">
    <location>
        <begin position="95"/>
        <end position="114"/>
    </location>
</feature>
<reference evidence="6" key="3">
    <citation type="submission" date="2025-05" db="UniProtKB">
        <authorList>
            <consortium name="EnsemblMetazoa"/>
        </authorList>
    </citation>
    <scope>IDENTIFICATION</scope>
</reference>
<proteinExistence type="predicted"/>
<evidence type="ECO:0000313" key="7">
    <source>
        <dbReference type="Proteomes" id="UP001652680"/>
    </source>
</evidence>
<dbReference type="InterPro" id="IPR003656">
    <property type="entry name" value="Znf_BED"/>
</dbReference>
<protein>
    <submittedName>
        <fullName evidence="8">Uncharacterized protein LOC108037197</fullName>
    </submittedName>
</protein>
<dbReference type="Pfam" id="PF10601">
    <property type="entry name" value="zf-LITAF-like"/>
    <property type="match status" value="1"/>
</dbReference>
<dbReference type="GeneID" id="108037197"/>
<dbReference type="GO" id="GO:0003677">
    <property type="term" value="F:DNA binding"/>
    <property type="evidence" value="ECO:0007669"/>
    <property type="project" value="InterPro"/>
</dbReference>
<evidence type="ECO:0000256" key="1">
    <source>
        <dbReference type="ARBA" id="ARBA00022723"/>
    </source>
</evidence>
<evidence type="ECO:0000256" key="4">
    <source>
        <dbReference type="SAM" id="MobiDB-lite"/>
    </source>
</evidence>
<dbReference type="SMART" id="SM00714">
    <property type="entry name" value="LITAF"/>
    <property type="match status" value="1"/>
</dbReference>
<accession>A0A6P4E6W1</accession>
<dbReference type="OrthoDB" id="7765058at2759"/>